<feature type="compositionally biased region" description="Pro residues" evidence="1">
    <location>
        <begin position="19"/>
        <end position="37"/>
    </location>
</feature>
<keyword evidence="4" id="KW-1185">Reference proteome</keyword>
<dbReference type="CDD" id="cd05379">
    <property type="entry name" value="CAP_bacterial"/>
    <property type="match status" value="1"/>
</dbReference>
<dbReference type="InterPro" id="IPR035940">
    <property type="entry name" value="CAP_sf"/>
</dbReference>
<comment type="caution">
    <text evidence="3">The sequence shown here is derived from an EMBL/GenBank/DDBJ whole genome shotgun (WGS) entry which is preliminary data.</text>
</comment>
<feature type="compositionally biased region" description="Polar residues" evidence="1">
    <location>
        <begin position="258"/>
        <end position="267"/>
    </location>
</feature>
<evidence type="ECO:0000313" key="3">
    <source>
        <dbReference type="EMBL" id="MBO2452254.1"/>
    </source>
</evidence>
<accession>A0A939PNA2</accession>
<dbReference type="PANTHER" id="PTHR31157:SF1">
    <property type="entry name" value="SCP DOMAIN-CONTAINING PROTEIN"/>
    <property type="match status" value="1"/>
</dbReference>
<dbReference type="Pfam" id="PF00188">
    <property type="entry name" value="CAP"/>
    <property type="match status" value="1"/>
</dbReference>
<feature type="compositionally biased region" description="Basic residues" evidence="1">
    <location>
        <begin position="50"/>
        <end position="59"/>
    </location>
</feature>
<dbReference type="Proteomes" id="UP000669179">
    <property type="component" value="Unassembled WGS sequence"/>
</dbReference>
<protein>
    <recommendedName>
        <fullName evidence="2">SCP domain-containing protein</fullName>
    </recommendedName>
</protein>
<feature type="compositionally biased region" description="Polar residues" evidence="1">
    <location>
        <begin position="189"/>
        <end position="199"/>
    </location>
</feature>
<feature type="compositionally biased region" description="Polar residues" evidence="1">
    <location>
        <begin position="60"/>
        <end position="72"/>
    </location>
</feature>
<feature type="region of interest" description="Disordered" evidence="1">
    <location>
        <begin position="1"/>
        <end position="142"/>
    </location>
</feature>
<dbReference type="AlphaFoldDB" id="A0A939PNA2"/>
<dbReference type="EMBL" id="JAGEOJ010000015">
    <property type="protein sequence ID" value="MBO2452254.1"/>
    <property type="molecule type" value="Genomic_DNA"/>
</dbReference>
<feature type="compositionally biased region" description="Gly residues" evidence="1">
    <location>
        <begin position="104"/>
        <end position="114"/>
    </location>
</feature>
<dbReference type="RefSeq" id="WP_208260137.1">
    <property type="nucleotide sequence ID" value="NZ_JAGEOJ010000015.1"/>
</dbReference>
<name>A0A939PNA2_9ACTN</name>
<feature type="compositionally biased region" description="Low complexity" evidence="1">
    <location>
        <begin position="209"/>
        <end position="227"/>
    </location>
</feature>
<dbReference type="SUPFAM" id="SSF55797">
    <property type="entry name" value="PR-1-like"/>
    <property type="match status" value="1"/>
</dbReference>
<gene>
    <name evidence="3" type="ORF">J4573_34550</name>
</gene>
<dbReference type="Gene3D" id="3.40.33.10">
    <property type="entry name" value="CAP"/>
    <property type="match status" value="1"/>
</dbReference>
<sequence>MRIKGLEGLIGIRCGRPGTPAPAPFRRPPPWEPPLPTPRRDPERASGRSAGRRRARGRTPQRSNSTQNSTTADFRAEAPLGYGRYRYTNGSNDRGYGGRPTTSGPGGRPSGGPHGRPTGNGPYGRGRGPDRGKGAPRRRNPFKTALATTAVVGASGLAVVTGIALDRLVLPQLRSESAAATGPAPRAETPQTAAQSSAPITPGPDTGRQPRTTGGDQPPPRTGGRTPPLKPLHGPGAPPEDPSDSPTPGATDQPGDGSDTTPGSTAPETLVADLTNQERAKAGCKPLKIDQRLVKAARAHSVDMALHDYFDHTSLNGDSPWKRMEDAGYPSPGAENIAKGYATAADVVDGWMKSPGHRANILNCELRAIGVGMRSGAGGPWWTQDFGWK</sequence>
<evidence type="ECO:0000259" key="2">
    <source>
        <dbReference type="Pfam" id="PF00188"/>
    </source>
</evidence>
<dbReference type="InterPro" id="IPR014044">
    <property type="entry name" value="CAP_dom"/>
</dbReference>
<organism evidence="3 4">
    <name type="scientific">Actinomadura barringtoniae</name>
    <dbReference type="NCBI Taxonomy" id="1427535"/>
    <lineage>
        <taxon>Bacteria</taxon>
        <taxon>Bacillati</taxon>
        <taxon>Actinomycetota</taxon>
        <taxon>Actinomycetes</taxon>
        <taxon>Streptosporangiales</taxon>
        <taxon>Thermomonosporaceae</taxon>
        <taxon>Actinomadura</taxon>
    </lineage>
</organism>
<feature type="domain" description="SCP" evidence="2">
    <location>
        <begin position="273"/>
        <end position="386"/>
    </location>
</feature>
<dbReference type="PANTHER" id="PTHR31157">
    <property type="entry name" value="SCP DOMAIN-CONTAINING PROTEIN"/>
    <property type="match status" value="1"/>
</dbReference>
<evidence type="ECO:0000313" key="4">
    <source>
        <dbReference type="Proteomes" id="UP000669179"/>
    </source>
</evidence>
<reference evidence="3" key="1">
    <citation type="submission" date="2021-03" db="EMBL/GenBank/DDBJ databases">
        <authorList>
            <person name="Kanchanasin P."/>
            <person name="Saeng-In P."/>
            <person name="Phongsopitanun W."/>
            <person name="Yuki M."/>
            <person name="Kudo T."/>
            <person name="Ohkuma M."/>
            <person name="Tanasupawat S."/>
        </authorList>
    </citation>
    <scope>NUCLEOTIDE SEQUENCE</scope>
    <source>
        <strain evidence="3">GKU 128</strain>
    </source>
</reference>
<evidence type="ECO:0000256" key="1">
    <source>
        <dbReference type="SAM" id="MobiDB-lite"/>
    </source>
</evidence>
<proteinExistence type="predicted"/>
<feature type="region of interest" description="Disordered" evidence="1">
    <location>
        <begin position="175"/>
        <end position="267"/>
    </location>
</feature>